<organism evidence="1">
    <name type="scientific">Fagus sylvatica</name>
    <name type="common">Beechnut</name>
    <dbReference type="NCBI Taxonomy" id="28930"/>
    <lineage>
        <taxon>Eukaryota</taxon>
        <taxon>Viridiplantae</taxon>
        <taxon>Streptophyta</taxon>
        <taxon>Embryophyta</taxon>
        <taxon>Tracheophyta</taxon>
        <taxon>Spermatophyta</taxon>
        <taxon>Magnoliopsida</taxon>
        <taxon>eudicotyledons</taxon>
        <taxon>Gunneridae</taxon>
        <taxon>Pentapetalae</taxon>
        <taxon>rosids</taxon>
        <taxon>fabids</taxon>
        <taxon>Fagales</taxon>
        <taxon>Fagaceae</taxon>
        <taxon>Fagus</taxon>
    </lineage>
</organism>
<dbReference type="AlphaFoldDB" id="A0A2N9GHL4"/>
<evidence type="ECO:0000313" key="1">
    <source>
        <dbReference type="EMBL" id="SPC99025.1"/>
    </source>
</evidence>
<protein>
    <submittedName>
        <fullName evidence="1">Uncharacterized protein</fullName>
    </submittedName>
</protein>
<sequence length="186" mass="21443">MEFDGKIHSAFSLPSDESFLHALVDQSPDEKNIVPCFDNDDDESCFLKLKKDEFLGFEYCPQPLVSSSSRVVNMERDLKVGQREIEKDSQENWFDELLVADLYQPRPLAYFLRNLVMSAIEEKDFMKDQLKLQGGEGNCLNKKSGVSLDDEEAWLDELLVADLYQPRPLVDFLRNLSMRSEGKDHI</sequence>
<gene>
    <name evidence="1" type="ORF">FSB_LOCUS26907</name>
</gene>
<reference evidence="1" key="1">
    <citation type="submission" date="2018-02" db="EMBL/GenBank/DDBJ databases">
        <authorList>
            <person name="Cohen D.B."/>
            <person name="Kent A.D."/>
        </authorList>
    </citation>
    <scope>NUCLEOTIDE SEQUENCE</scope>
</reference>
<dbReference type="EMBL" id="OIVN01001925">
    <property type="protein sequence ID" value="SPC99025.1"/>
    <property type="molecule type" value="Genomic_DNA"/>
</dbReference>
<accession>A0A2N9GHL4</accession>
<name>A0A2N9GHL4_FAGSY</name>
<proteinExistence type="predicted"/>